<proteinExistence type="predicted"/>
<dbReference type="AlphaFoldDB" id="A0A6B3LAF5"/>
<evidence type="ECO:0000313" key="2">
    <source>
        <dbReference type="Proteomes" id="UP000475117"/>
    </source>
</evidence>
<dbReference type="KEGG" id="soa:G3M56_002555"/>
<organism evidence="1 2">
    <name type="scientific">Sulfuriroseicoccus oceanibius</name>
    <dbReference type="NCBI Taxonomy" id="2707525"/>
    <lineage>
        <taxon>Bacteria</taxon>
        <taxon>Pseudomonadati</taxon>
        <taxon>Verrucomicrobiota</taxon>
        <taxon>Verrucomicrobiia</taxon>
        <taxon>Verrucomicrobiales</taxon>
        <taxon>Verrucomicrobiaceae</taxon>
        <taxon>Sulfuriroseicoccus</taxon>
    </lineage>
</organism>
<dbReference type="PROSITE" id="PS51257">
    <property type="entry name" value="PROKAR_LIPOPROTEIN"/>
    <property type="match status" value="1"/>
</dbReference>
<evidence type="ECO:0000313" key="1">
    <source>
        <dbReference type="EMBL" id="QQL45489.1"/>
    </source>
</evidence>
<name>A0A6B3LAF5_9BACT</name>
<accession>A0A6B3LAF5</accession>
<dbReference type="EMBL" id="CP066776">
    <property type="protein sequence ID" value="QQL45489.1"/>
    <property type="molecule type" value="Genomic_DNA"/>
</dbReference>
<dbReference type="RefSeq" id="WP_164363027.1">
    <property type="nucleotide sequence ID" value="NZ_CP066776.1"/>
</dbReference>
<sequence length="261" mass="28461">MKLNILKRLAALTAGIATAFAMTSCFEQENNTKLSKDGSGTITETTVIGAQMAGMMKGQMGEGENDLTNEAKYKEKVARMGEGVEYVGLTTEDTADGGMKIVASYKFEDISKLKGVMSDDENADSMSFEFEKGDTNKLTIKLPKEPAAEKGEKEETPEMTDEMKAAQKQQMQMMAGMVQGMKITMALEVDGEIVKTDADHVDGNKITIMSVDVGKVFANEEALEMLDSPEAMDDVDTLRELSKKIDGLKIEADDTITVEFK</sequence>
<reference evidence="1 2" key="1">
    <citation type="submission" date="2020-12" db="EMBL/GenBank/DDBJ databases">
        <title>Sulforoseuscoccus oceanibium gen. nov., sp. nov., a representative of the phylum Verrucomicrobia with special cytoplasmic membrane, and proposal of Sulforoseuscoccusaceae fam. nov.</title>
        <authorList>
            <person name="Xi F."/>
        </authorList>
    </citation>
    <scope>NUCLEOTIDE SEQUENCE [LARGE SCALE GENOMIC DNA]</scope>
    <source>
        <strain evidence="1 2">T37</strain>
    </source>
</reference>
<evidence type="ECO:0008006" key="3">
    <source>
        <dbReference type="Google" id="ProtNLM"/>
    </source>
</evidence>
<protein>
    <recommendedName>
        <fullName evidence="3">Lipoprotein</fullName>
    </recommendedName>
</protein>
<dbReference type="Proteomes" id="UP000475117">
    <property type="component" value="Chromosome"/>
</dbReference>
<keyword evidence="2" id="KW-1185">Reference proteome</keyword>
<gene>
    <name evidence="1" type="ORF">G3M56_002555</name>
</gene>